<dbReference type="InterPro" id="IPR051259">
    <property type="entry name" value="rRNA_Methyltransferase"/>
</dbReference>
<proteinExistence type="inferred from homology"/>
<accession>F3SFW9</accession>
<dbReference type="GO" id="GO:0032259">
    <property type="term" value="P:methylation"/>
    <property type="evidence" value="ECO:0007669"/>
    <property type="project" value="UniProtKB-KW"/>
</dbReference>
<dbReference type="Proteomes" id="UP000003378">
    <property type="component" value="Unassembled WGS sequence"/>
</dbReference>
<comment type="caution">
    <text evidence="5">The sequence shown here is derived from an EMBL/GenBank/DDBJ whole genome shotgun (WGS) entry which is preliminary data.</text>
</comment>
<dbReference type="GO" id="GO:0006396">
    <property type="term" value="P:RNA processing"/>
    <property type="evidence" value="ECO:0007669"/>
    <property type="project" value="InterPro"/>
</dbReference>
<dbReference type="GO" id="GO:0008173">
    <property type="term" value="F:RNA methyltransferase activity"/>
    <property type="evidence" value="ECO:0007669"/>
    <property type="project" value="InterPro"/>
</dbReference>
<evidence type="ECO:0000256" key="2">
    <source>
        <dbReference type="ARBA" id="ARBA00022603"/>
    </source>
</evidence>
<dbReference type="Gene3D" id="3.30.1330.30">
    <property type="match status" value="1"/>
</dbReference>
<reference evidence="5 6" key="1">
    <citation type="submission" date="2011-03" db="EMBL/GenBank/DDBJ databases">
        <authorList>
            <person name="Muzny D."/>
            <person name="Qin X."/>
            <person name="Deng J."/>
            <person name="Jiang H."/>
            <person name="Liu Y."/>
            <person name="Qu J."/>
            <person name="Song X.-Z."/>
            <person name="Zhang L."/>
            <person name="Thornton R."/>
            <person name="Coyle M."/>
            <person name="Francisco L."/>
            <person name="Jackson L."/>
            <person name="Javaid M."/>
            <person name="Korchina V."/>
            <person name="Kovar C."/>
            <person name="Mata R."/>
            <person name="Mathew T."/>
            <person name="Ngo R."/>
            <person name="Nguyen L."/>
            <person name="Nguyen N."/>
            <person name="Okwuonu G."/>
            <person name="Ongeri F."/>
            <person name="Pham C."/>
            <person name="Simmons D."/>
            <person name="Wilczek-Boney K."/>
            <person name="Hale W."/>
            <person name="Jakkamsetti A."/>
            <person name="Pham P."/>
            <person name="Ruth R."/>
            <person name="San Lucas F."/>
            <person name="Warren J."/>
            <person name="Zhang J."/>
            <person name="Zhao Z."/>
            <person name="Zhou C."/>
            <person name="Zhu D."/>
            <person name="Lee S."/>
            <person name="Bess C."/>
            <person name="Blankenburg K."/>
            <person name="Forbes L."/>
            <person name="Fu Q."/>
            <person name="Gubbala S."/>
            <person name="Hirani K."/>
            <person name="Jayaseelan J.C."/>
            <person name="Lara F."/>
            <person name="Munidasa M."/>
            <person name="Palculict T."/>
            <person name="Patil S."/>
            <person name="Pu L.-L."/>
            <person name="Saada N."/>
            <person name="Tang L."/>
            <person name="Weissenberger G."/>
            <person name="Zhu Y."/>
            <person name="Hemphill L."/>
            <person name="Shang Y."/>
            <person name="Youmans B."/>
            <person name="Ayvaz T."/>
            <person name="Ross M."/>
            <person name="Santibanez J."/>
            <person name="Aqrawi P."/>
            <person name="Gross S."/>
            <person name="Joshi V."/>
            <person name="Fowler G."/>
            <person name="Nazareth L."/>
            <person name="Reid J."/>
            <person name="Worley K."/>
            <person name="Petrosino J."/>
            <person name="Highlander S."/>
            <person name="Gibbs R."/>
        </authorList>
    </citation>
    <scope>NUCLEOTIDE SEQUENCE [LARGE SCALE GENOMIC DNA]</scope>
    <source>
        <strain evidence="5 6">SK1087</strain>
    </source>
</reference>
<protein>
    <submittedName>
        <fullName evidence="5">SpoU rRNA methylase</fullName>
    </submittedName>
</protein>
<dbReference type="Pfam" id="PF22435">
    <property type="entry name" value="MRM3-like_sub_bind"/>
    <property type="match status" value="1"/>
</dbReference>
<dbReference type="PATRIC" id="fig|888824.3.peg.41"/>
<keyword evidence="2 5" id="KW-0489">Methyltransferase</keyword>
<dbReference type="InterPro" id="IPR029026">
    <property type="entry name" value="tRNA_m1G_MTases_N"/>
</dbReference>
<keyword evidence="3" id="KW-0808">Transferase</keyword>
<gene>
    <name evidence="5" type="ORF">HMPREF9397_0041</name>
</gene>
<evidence type="ECO:0000259" key="4">
    <source>
        <dbReference type="SMART" id="SM00967"/>
    </source>
</evidence>
<dbReference type="InterPro" id="IPR013123">
    <property type="entry name" value="SpoU_subst-bd"/>
</dbReference>
<name>F3SFW9_STRSA</name>
<dbReference type="SUPFAM" id="SSF55315">
    <property type="entry name" value="L30e-like"/>
    <property type="match status" value="1"/>
</dbReference>
<dbReference type="InterPro" id="IPR029028">
    <property type="entry name" value="Alpha/beta_knot_MTases"/>
</dbReference>
<dbReference type="PANTHER" id="PTHR43191:SF2">
    <property type="entry name" value="RRNA METHYLTRANSFERASE 3, MITOCHONDRIAL"/>
    <property type="match status" value="1"/>
</dbReference>
<dbReference type="InterPro" id="IPR029064">
    <property type="entry name" value="Ribosomal_eL30-like_sf"/>
</dbReference>
<evidence type="ECO:0000313" key="6">
    <source>
        <dbReference type="Proteomes" id="UP000003378"/>
    </source>
</evidence>
<dbReference type="EMBL" id="AFDP01000001">
    <property type="protein sequence ID" value="EGG40977.1"/>
    <property type="molecule type" value="Genomic_DNA"/>
</dbReference>
<dbReference type="HOGENOM" id="CLU_021322_3_2_9"/>
<evidence type="ECO:0000313" key="5">
    <source>
        <dbReference type="EMBL" id="EGG40977.1"/>
    </source>
</evidence>
<dbReference type="GO" id="GO:0003723">
    <property type="term" value="F:RNA binding"/>
    <property type="evidence" value="ECO:0007669"/>
    <property type="project" value="InterPro"/>
</dbReference>
<dbReference type="CDD" id="cd18095">
    <property type="entry name" value="SpoU-like_rRNA-MTase"/>
    <property type="match status" value="1"/>
</dbReference>
<dbReference type="SUPFAM" id="SSF75217">
    <property type="entry name" value="alpha/beta knot"/>
    <property type="match status" value="1"/>
</dbReference>
<dbReference type="AlphaFoldDB" id="F3SFW9"/>
<evidence type="ECO:0000256" key="1">
    <source>
        <dbReference type="ARBA" id="ARBA00007228"/>
    </source>
</evidence>
<feature type="domain" description="RNA 2-O ribose methyltransferase substrate binding" evidence="4">
    <location>
        <begin position="52"/>
        <end position="118"/>
    </location>
</feature>
<dbReference type="GO" id="GO:0005737">
    <property type="term" value="C:cytoplasm"/>
    <property type="evidence" value="ECO:0007669"/>
    <property type="project" value="UniProtKB-ARBA"/>
</dbReference>
<dbReference type="PANTHER" id="PTHR43191">
    <property type="entry name" value="RRNA METHYLTRANSFERASE 3"/>
    <property type="match status" value="1"/>
</dbReference>
<comment type="similarity">
    <text evidence="1">Belongs to the class IV-like SAM-binding methyltransferase superfamily. RNA methyltransferase TrmH family.</text>
</comment>
<dbReference type="SMART" id="SM00967">
    <property type="entry name" value="SpoU_sub_bind"/>
    <property type="match status" value="1"/>
</dbReference>
<sequence length="269" mass="29728">MSKPRDLRPQYECKSAKLWYNVLMNIITSKANNVVKKAKKLHHKKYRKDSYLIEGWHLFEEAVSSGAELIRIFALAEYAERLADFSQVIFVSPEILADLADSKTPQGIVAEVAFEREKIPAELSGHYLFLEDVQDPGNVGTIIRTADAAGFDGVFISSSSADIYNLKTLRSMQGSHFHLPVYRMDTADFIRLAQSSSLPILASTLSLTSIDYREVDSKESFVLVMGNEGQGISPEMTAAADILVHISMKGQAESLNVAVAAGILIFHLS</sequence>
<dbReference type="InterPro" id="IPR001537">
    <property type="entry name" value="SpoU_MeTrfase"/>
</dbReference>
<dbReference type="Pfam" id="PF00588">
    <property type="entry name" value="SpoU_methylase"/>
    <property type="match status" value="1"/>
</dbReference>
<dbReference type="Gene3D" id="3.40.1280.10">
    <property type="match status" value="1"/>
</dbReference>
<organism evidence="5 6">
    <name type="scientific">Streptococcus sanguinis SK1087</name>
    <dbReference type="NCBI Taxonomy" id="888824"/>
    <lineage>
        <taxon>Bacteria</taxon>
        <taxon>Bacillati</taxon>
        <taxon>Bacillota</taxon>
        <taxon>Bacilli</taxon>
        <taxon>Lactobacillales</taxon>
        <taxon>Streptococcaceae</taxon>
        <taxon>Streptococcus</taxon>
    </lineage>
</organism>
<dbReference type="InterPro" id="IPR053888">
    <property type="entry name" value="MRM3-like_sub_bind"/>
</dbReference>
<evidence type="ECO:0000256" key="3">
    <source>
        <dbReference type="ARBA" id="ARBA00022679"/>
    </source>
</evidence>